<comment type="caution">
    <text evidence="1">The sequence shown here is derived from an EMBL/GenBank/DDBJ whole genome shotgun (WGS) entry which is preliminary data.</text>
</comment>
<accession>A0A9D4MB99</accession>
<organism evidence="1 2">
    <name type="scientific">Dreissena polymorpha</name>
    <name type="common">Zebra mussel</name>
    <name type="synonym">Mytilus polymorpha</name>
    <dbReference type="NCBI Taxonomy" id="45954"/>
    <lineage>
        <taxon>Eukaryota</taxon>
        <taxon>Metazoa</taxon>
        <taxon>Spiralia</taxon>
        <taxon>Lophotrochozoa</taxon>
        <taxon>Mollusca</taxon>
        <taxon>Bivalvia</taxon>
        <taxon>Autobranchia</taxon>
        <taxon>Heteroconchia</taxon>
        <taxon>Euheterodonta</taxon>
        <taxon>Imparidentia</taxon>
        <taxon>Neoheterodontei</taxon>
        <taxon>Myida</taxon>
        <taxon>Dreissenoidea</taxon>
        <taxon>Dreissenidae</taxon>
        <taxon>Dreissena</taxon>
    </lineage>
</organism>
<evidence type="ECO:0000313" key="1">
    <source>
        <dbReference type="EMBL" id="KAH3873438.1"/>
    </source>
</evidence>
<dbReference type="EMBL" id="JAIWYP010000002">
    <property type="protein sequence ID" value="KAH3873438.1"/>
    <property type="molecule type" value="Genomic_DNA"/>
</dbReference>
<evidence type="ECO:0000313" key="2">
    <source>
        <dbReference type="Proteomes" id="UP000828390"/>
    </source>
</evidence>
<reference evidence="1" key="1">
    <citation type="journal article" date="2019" name="bioRxiv">
        <title>The Genome of the Zebra Mussel, Dreissena polymorpha: A Resource for Invasive Species Research.</title>
        <authorList>
            <person name="McCartney M.A."/>
            <person name="Auch B."/>
            <person name="Kono T."/>
            <person name="Mallez S."/>
            <person name="Zhang Y."/>
            <person name="Obille A."/>
            <person name="Becker A."/>
            <person name="Abrahante J.E."/>
            <person name="Garbe J."/>
            <person name="Badalamenti J.P."/>
            <person name="Herman A."/>
            <person name="Mangelson H."/>
            <person name="Liachko I."/>
            <person name="Sullivan S."/>
            <person name="Sone E.D."/>
            <person name="Koren S."/>
            <person name="Silverstein K.A.T."/>
            <person name="Beckman K.B."/>
            <person name="Gohl D.M."/>
        </authorList>
    </citation>
    <scope>NUCLEOTIDE SEQUENCE</scope>
    <source>
        <strain evidence="1">Duluth1</strain>
        <tissue evidence="1">Whole animal</tissue>
    </source>
</reference>
<proteinExistence type="predicted"/>
<dbReference type="Proteomes" id="UP000828390">
    <property type="component" value="Unassembled WGS sequence"/>
</dbReference>
<dbReference type="AlphaFoldDB" id="A0A9D4MB99"/>
<protein>
    <submittedName>
        <fullName evidence="1">Uncharacterized protein</fullName>
    </submittedName>
</protein>
<gene>
    <name evidence="1" type="ORF">DPMN_036673</name>
</gene>
<reference evidence="1" key="2">
    <citation type="submission" date="2020-11" db="EMBL/GenBank/DDBJ databases">
        <authorList>
            <person name="McCartney M.A."/>
            <person name="Auch B."/>
            <person name="Kono T."/>
            <person name="Mallez S."/>
            <person name="Becker A."/>
            <person name="Gohl D.M."/>
            <person name="Silverstein K.A.T."/>
            <person name="Koren S."/>
            <person name="Bechman K.B."/>
            <person name="Herman A."/>
            <person name="Abrahante J.E."/>
            <person name="Garbe J."/>
        </authorList>
    </citation>
    <scope>NUCLEOTIDE SEQUENCE</scope>
    <source>
        <strain evidence="1">Duluth1</strain>
        <tissue evidence="1">Whole animal</tissue>
    </source>
</reference>
<sequence length="52" mass="5807">MTGSDMTFVVPASTAAATNFDQFFQEMESRKNELDIESFGISDPRLQEVSCQ</sequence>
<name>A0A9D4MB99_DREPO</name>
<keyword evidence="2" id="KW-1185">Reference proteome</keyword>